<organism evidence="8 9">
    <name type="scientific">Thalassotalea insulae</name>
    <dbReference type="NCBI Taxonomy" id="2056778"/>
    <lineage>
        <taxon>Bacteria</taxon>
        <taxon>Pseudomonadati</taxon>
        <taxon>Pseudomonadota</taxon>
        <taxon>Gammaproteobacteria</taxon>
        <taxon>Alteromonadales</taxon>
        <taxon>Colwelliaceae</taxon>
        <taxon>Thalassotalea</taxon>
    </lineage>
</organism>
<comment type="subcellular location">
    <subcellularLocation>
        <location evidence="1">Cell membrane</location>
        <topology evidence="1">Multi-pass membrane protein</topology>
    </subcellularLocation>
</comment>
<keyword evidence="2" id="KW-1003">Cell membrane</keyword>
<gene>
    <name evidence="8" type="ORF">tinsulaeT_13010</name>
</gene>
<accession>A0ABQ6GUY0</accession>
<dbReference type="PRINTS" id="PR00702">
    <property type="entry name" value="ACRIFLAVINRP"/>
</dbReference>
<name>A0ABQ6GUY0_9GAMM</name>
<evidence type="ECO:0000313" key="9">
    <source>
        <dbReference type="Proteomes" id="UP001157186"/>
    </source>
</evidence>
<evidence type="ECO:0000256" key="5">
    <source>
        <dbReference type="ARBA" id="ARBA00023136"/>
    </source>
</evidence>
<feature type="transmembrane region" description="Helical" evidence="6">
    <location>
        <begin position="687"/>
        <end position="707"/>
    </location>
</feature>
<dbReference type="SUPFAM" id="SSF82866">
    <property type="entry name" value="Multidrug efflux transporter AcrB transmembrane domain"/>
    <property type="match status" value="2"/>
</dbReference>
<keyword evidence="4 6" id="KW-1133">Transmembrane helix</keyword>
<feature type="domain" description="SSD" evidence="7">
    <location>
        <begin position="240"/>
        <end position="367"/>
    </location>
</feature>
<evidence type="ECO:0000256" key="1">
    <source>
        <dbReference type="ARBA" id="ARBA00004651"/>
    </source>
</evidence>
<evidence type="ECO:0000313" key="8">
    <source>
        <dbReference type="EMBL" id="GLX77961.1"/>
    </source>
</evidence>
<dbReference type="Proteomes" id="UP001157186">
    <property type="component" value="Unassembled WGS sequence"/>
</dbReference>
<feature type="transmembrane region" description="Helical" evidence="6">
    <location>
        <begin position="317"/>
        <end position="336"/>
    </location>
</feature>
<dbReference type="PANTHER" id="PTHR33406:SF13">
    <property type="entry name" value="MEMBRANE PROTEIN YDFJ"/>
    <property type="match status" value="1"/>
</dbReference>
<feature type="transmembrane region" description="Helical" evidence="6">
    <location>
        <begin position="714"/>
        <end position="734"/>
    </location>
</feature>
<feature type="transmembrane region" description="Helical" evidence="6">
    <location>
        <begin position="740"/>
        <end position="761"/>
    </location>
</feature>
<keyword evidence="5 6" id="KW-0472">Membrane</keyword>
<keyword evidence="3 6" id="KW-0812">Transmembrane</keyword>
<dbReference type="EMBL" id="BSST01000001">
    <property type="protein sequence ID" value="GLX77961.1"/>
    <property type="molecule type" value="Genomic_DNA"/>
</dbReference>
<dbReference type="InterPro" id="IPR001036">
    <property type="entry name" value="Acrflvin-R"/>
</dbReference>
<protein>
    <recommendedName>
        <fullName evidence="7">SSD domain-containing protein</fullName>
    </recommendedName>
</protein>
<dbReference type="PROSITE" id="PS50156">
    <property type="entry name" value="SSD"/>
    <property type="match status" value="1"/>
</dbReference>
<dbReference type="Gene3D" id="1.20.1640.10">
    <property type="entry name" value="Multidrug efflux transporter AcrB transmembrane domain"/>
    <property type="match status" value="2"/>
</dbReference>
<reference evidence="8 9" key="1">
    <citation type="submission" date="2023-03" db="EMBL/GenBank/DDBJ databases">
        <title>Draft genome sequence of Thalassotalea insulae KCTC 62186T.</title>
        <authorList>
            <person name="Sawabe T."/>
        </authorList>
    </citation>
    <scope>NUCLEOTIDE SEQUENCE [LARGE SCALE GENOMIC DNA]</scope>
    <source>
        <strain evidence="8 9">KCTC 62186</strain>
    </source>
</reference>
<dbReference type="RefSeq" id="WP_284243857.1">
    <property type="nucleotide sequence ID" value="NZ_BSST01000001.1"/>
</dbReference>
<sequence>MRYTQLLQYALTKPKTIYALVLFMVLTSLAMMPKLTIDTDPENMLSHSNTDRVFHNQVKSQFNMPDMIVVGIVSPTSIYQPKTLAILTQLSNDILNIEGVISQDLLSLSVVDNISQQANGGIRFEYLMKQAPTTQAASQAIAQAIKRLPMLDNTLVSGDNKAAAIYVPITSKDLSYPVAEKIRALSQQYANSELDFHITGLPIAEDQFGYEMFVQMGVAAPLAGCAIFALLWFFFRNIPLIIAPMAVAMATVITIMGALIGLGFTVHIMSSMIAIFLMPIAVVDSVHILSEFADRYKAGDDVNTVLNKVMSHLYTPMLYTSITSAVGFYSLLLTPIPPVKVFGAFIGTGILLAFALTVIYLPVYISRLSPKALINLQIAVAKMEQKGRLASLLQGLGAIASQKTKTILTLFTLLLIFSILGISKIEINDNPVNWFKADHEIRVADKVLNQHFAGTYDAWLVFKRATEQSSQVKAQFVALVKQASAANIETSTITALIDKAQKNKNNSLFNQELLIALDDMAFSSTSEQQVYIDNMVQFAEQQNATQKLFLQPEMLNWLAKLQQAMNATELIGKSNGLSDIVRTVNRELHSGDDSDFVIPASSNGVAQTLLQYQSSHRPQDLWHFVTKDYQQSLLWLQMTSGDNQHTSAVVDWVNQYLASNPAPADIEVAWAGKSYLNIVWQDAMVNGMLNSLLSSFVIVFLMMVALFRSFKYGVMAMLPLTFTISMIYGLIGWLGKAYDMPIAVLSALTLGLSIDFAIHFLQRVRELERETQSLTTALTLMFEEPSRAISRNAIVIAVGFTPLLLSPLVPYITVGFFLASIMMVSAIVTLVLLPALLIRFNRSAKKVSAA</sequence>
<feature type="transmembrane region" description="Helical" evidence="6">
    <location>
        <begin position="212"/>
        <end position="234"/>
    </location>
</feature>
<comment type="caution">
    <text evidence="8">The sequence shown here is derived from an EMBL/GenBank/DDBJ whole genome shotgun (WGS) entry which is preliminary data.</text>
</comment>
<evidence type="ECO:0000256" key="2">
    <source>
        <dbReference type="ARBA" id="ARBA00022475"/>
    </source>
</evidence>
<feature type="transmembrane region" description="Helical" evidence="6">
    <location>
        <begin position="241"/>
        <end position="262"/>
    </location>
</feature>
<proteinExistence type="predicted"/>
<evidence type="ECO:0000256" key="4">
    <source>
        <dbReference type="ARBA" id="ARBA00022989"/>
    </source>
</evidence>
<feature type="transmembrane region" description="Helical" evidence="6">
    <location>
        <begin position="406"/>
        <end position="423"/>
    </location>
</feature>
<dbReference type="PANTHER" id="PTHR33406">
    <property type="entry name" value="MEMBRANE PROTEIN MJ1562-RELATED"/>
    <property type="match status" value="1"/>
</dbReference>
<dbReference type="InterPro" id="IPR050545">
    <property type="entry name" value="Mycobact_MmpL"/>
</dbReference>
<feature type="transmembrane region" description="Helical" evidence="6">
    <location>
        <begin position="342"/>
        <end position="365"/>
    </location>
</feature>
<evidence type="ECO:0000256" key="6">
    <source>
        <dbReference type="SAM" id="Phobius"/>
    </source>
</evidence>
<dbReference type="InterPro" id="IPR000731">
    <property type="entry name" value="SSD"/>
</dbReference>
<feature type="transmembrane region" description="Helical" evidence="6">
    <location>
        <begin position="788"/>
        <end position="805"/>
    </location>
</feature>
<dbReference type="InterPro" id="IPR004869">
    <property type="entry name" value="MMPL_dom"/>
</dbReference>
<feature type="transmembrane region" description="Helical" evidence="6">
    <location>
        <begin position="811"/>
        <end position="838"/>
    </location>
</feature>
<evidence type="ECO:0000256" key="3">
    <source>
        <dbReference type="ARBA" id="ARBA00022692"/>
    </source>
</evidence>
<keyword evidence="9" id="KW-1185">Reference proteome</keyword>
<feature type="transmembrane region" description="Helical" evidence="6">
    <location>
        <begin position="268"/>
        <end position="289"/>
    </location>
</feature>
<evidence type="ECO:0000259" key="7">
    <source>
        <dbReference type="PROSITE" id="PS50156"/>
    </source>
</evidence>
<dbReference type="Pfam" id="PF03176">
    <property type="entry name" value="MMPL"/>
    <property type="match status" value="2"/>
</dbReference>